<keyword evidence="1" id="KW-1185">Reference proteome</keyword>
<dbReference type="WBParaSite" id="PgR014X_g128_t01">
    <property type="protein sequence ID" value="PgR014X_g128_t01"/>
    <property type="gene ID" value="PgR014X_g128"/>
</dbReference>
<proteinExistence type="predicted"/>
<sequence>RQLYSFGFLLFECSYNQFLYVLSSLFRDLNILSIHVVAPTILHISFLSLQTFLRFICTFYSSYFIKIKLSLCHFHRKFHDSILKLSLHPQIHLVRSYYSIDNVDDAIFSKQIYIIVNDIAA</sequence>
<name>A0A915AVD9_PARUN</name>
<evidence type="ECO:0000313" key="2">
    <source>
        <dbReference type="WBParaSite" id="PgR014X_g128_t01"/>
    </source>
</evidence>
<protein>
    <submittedName>
        <fullName evidence="2">Uncharacterized protein</fullName>
    </submittedName>
</protein>
<dbReference type="AlphaFoldDB" id="A0A915AVD9"/>
<reference evidence="2" key="1">
    <citation type="submission" date="2022-11" db="UniProtKB">
        <authorList>
            <consortium name="WormBaseParasite"/>
        </authorList>
    </citation>
    <scope>IDENTIFICATION</scope>
</reference>
<dbReference type="Proteomes" id="UP000887569">
    <property type="component" value="Unplaced"/>
</dbReference>
<evidence type="ECO:0000313" key="1">
    <source>
        <dbReference type="Proteomes" id="UP000887569"/>
    </source>
</evidence>
<accession>A0A915AVD9</accession>
<organism evidence="1 2">
    <name type="scientific">Parascaris univalens</name>
    <name type="common">Nematode worm</name>
    <dbReference type="NCBI Taxonomy" id="6257"/>
    <lineage>
        <taxon>Eukaryota</taxon>
        <taxon>Metazoa</taxon>
        <taxon>Ecdysozoa</taxon>
        <taxon>Nematoda</taxon>
        <taxon>Chromadorea</taxon>
        <taxon>Rhabditida</taxon>
        <taxon>Spirurina</taxon>
        <taxon>Ascaridomorpha</taxon>
        <taxon>Ascaridoidea</taxon>
        <taxon>Ascarididae</taxon>
        <taxon>Parascaris</taxon>
    </lineage>
</organism>